<dbReference type="PANTHER" id="PTHR45937:SF1">
    <property type="entry name" value="ASPARAGINE SYNTHETASE DOMAIN-CONTAINING PROTEIN 1"/>
    <property type="match status" value="1"/>
</dbReference>
<dbReference type="CTD" id="178154"/>
<feature type="region of interest" description="Disordered" evidence="4">
    <location>
        <begin position="451"/>
        <end position="475"/>
    </location>
</feature>
<dbReference type="SUPFAM" id="SSF52402">
    <property type="entry name" value="Adenine nucleotide alpha hydrolases-like"/>
    <property type="match status" value="1"/>
</dbReference>
<organism evidence="6 7">
    <name type="scientific">Caenorhabditis elegans</name>
    <dbReference type="NCBI Taxonomy" id="6239"/>
    <lineage>
        <taxon>Eukaryota</taxon>
        <taxon>Metazoa</taxon>
        <taxon>Ecdysozoa</taxon>
        <taxon>Nematoda</taxon>
        <taxon>Chromadorea</taxon>
        <taxon>Rhabditida</taxon>
        <taxon>Rhabditina</taxon>
        <taxon>Rhabditomorpha</taxon>
        <taxon>Rhabditoidea</taxon>
        <taxon>Rhabditidae</taxon>
        <taxon>Peloderinae</taxon>
        <taxon>Caenorhabditis</taxon>
    </lineage>
</organism>
<dbReference type="Proteomes" id="UP000001940">
    <property type="component" value="Chromosome IV"/>
</dbReference>
<evidence type="ECO:0007829" key="9">
    <source>
        <dbReference type="PeptideAtlas" id="Q21555"/>
    </source>
</evidence>
<dbReference type="AGR" id="WB:WBGene00010889"/>
<proteinExistence type="evidence at protein level"/>
<dbReference type="PaxDb" id="6239-M18.3"/>
<dbReference type="eggNOG" id="KOG0573">
    <property type="taxonomic scope" value="Eukaryota"/>
</dbReference>
<dbReference type="InterPro" id="IPR001962">
    <property type="entry name" value="Asn_synthase"/>
</dbReference>
<dbReference type="UCSC" id="M18.3">
    <property type="organism name" value="c. elegans"/>
</dbReference>
<evidence type="ECO:0000313" key="7">
    <source>
        <dbReference type="Proteomes" id="UP000001940"/>
    </source>
</evidence>
<keyword evidence="3" id="KW-0315">Glutamine amidotransferase</keyword>
<evidence type="ECO:0000256" key="2">
    <source>
        <dbReference type="ARBA" id="ARBA00022888"/>
    </source>
</evidence>
<dbReference type="AlphaFoldDB" id="Q21555"/>
<dbReference type="CDD" id="cd01991">
    <property type="entry name" value="Asn_synthase_B_C"/>
    <property type="match status" value="1"/>
</dbReference>
<dbReference type="Pfam" id="PF00733">
    <property type="entry name" value="Asn_synthase"/>
    <property type="match status" value="1"/>
</dbReference>
<reference evidence="6 7" key="1">
    <citation type="journal article" date="1998" name="Science">
        <title>Genome sequence of the nematode C. elegans: a platform for investigating biology.</title>
        <authorList>
            <consortium name="The C. elegans sequencing consortium"/>
            <person name="Sulson J.E."/>
            <person name="Waterston R."/>
        </authorList>
    </citation>
    <scope>NUCLEOTIDE SEQUENCE [LARGE SCALE GENOMIC DNA]</scope>
    <source>
        <strain evidence="6 7">Bristol N2</strain>
    </source>
</reference>
<dbReference type="InterPro" id="IPR051857">
    <property type="entry name" value="Asn_synthetase_domain"/>
</dbReference>
<protein>
    <submittedName>
        <fullName evidence="6">Asparagine synthetase domain-containing protein</fullName>
    </submittedName>
</protein>
<dbReference type="FunCoup" id="Q21555">
    <property type="interactions" value="1768"/>
</dbReference>
<evidence type="ECO:0000256" key="1">
    <source>
        <dbReference type="ARBA" id="ARBA00022605"/>
    </source>
</evidence>
<dbReference type="PANTHER" id="PTHR45937">
    <property type="entry name" value="ASPARAGINE SYNTHETASE DOMAIN-CONTAINING PROTEIN 1"/>
    <property type="match status" value="1"/>
</dbReference>
<dbReference type="Bgee" id="WBGene00010889">
    <property type="expression patterns" value="Expressed in germ line (C elegans) and 4 other cell types or tissues"/>
</dbReference>
<evidence type="ECO:0000256" key="4">
    <source>
        <dbReference type="SAM" id="MobiDB-lite"/>
    </source>
</evidence>
<dbReference type="SMR" id="Q21555"/>
<dbReference type="FunFam" id="3.40.50.620:FF:000656">
    <property type="entry name" value="Asparagine synthetase domain-containing protein C4F6.11c"/>
    <property type="match status" value="1"/>
</dbReference>
<evidence type="ECO:0000256" key="3">
    <source>
        <dbReference type="ARBA" id="ARBA00022962"/>
    </source>
</evidence>
<name>Q21555_CAEEL</name>
<dbReference type="PeptideAtlas" id="Q21555"/>
<evidence type="ECO:0000259" key="5">
    <source>
        <dbReference type="Pfam" id="PF00733"/>
    </source>
</evidence>
<dbReference type="EMBL" id="BX284604">
    <property type="protein sequence ID" value="CAA92825.1"/>
    <property type="molecule type" value="Genomic_DNA"/>
</dbReference>
<dbReference type="GO" id="GO:0006529">
    <property type="term" value="P:asparagine biosynthetic process"/>
    <property type="evidence" value="ECO:0007669"/>
    <property type="project" value="UniProtKB-KW"/>
</dbReference>
<evidence type="ECO:0000313" key="6">
    <source>
        <dbReference type="EMBL" id="CAA92825.1"/>
    </source>
</evidence>
<dbReference type="GO" id="GO:0004066">
    <property type="term" value="F:asparagine synthase (glutamine-hydrolyzing) activity"/>
    <property type="evidence" value="ECO:0007669"/>
    <property type="project" value="InterPro"/>
</dbReference>
<keyword evidence="9" id="KW-1267">Proteomics identification</keyword>
<dbReference type="Gene3D" id="3.40.50.620">
    <property type="entry name" value="HUPs"/>
    <property type="match status" value="1"/>
</dbReference>
<evidence type="ECO:0000313" key="8">
    <source>
        <dbReference type="WormBase" id="M18.3"/>
    </source>
</evidence>
<keyword evidence="7" id="KW-1185">Reference proteome</keyword>
<dbReference type="RefSeq" id="NP_502296.1">
    <property type="nucleotide sequence ID" value="NM_069895.5"/>
</dbReference>
<dbReference type="GeneID" id="178154"/>
<accession>Q21555</accession>
<dbReference type="KEGG" id="cel:CELE_M18.3"/>
<dbReference type="InParanoid" id="Q21555"/>
<keyword evidence="1" id="KW-0028">Amino-acid biosynthesis</keyword>
<feature type="domain" description="Asparagine synthetase" evidence="5">
    <location>
        <begin position="200"/>
        <end position="366"/>
    </location>
</feature>
<dbReference type="PhylomeDB" id="Q21555"/>
<sequence>MGIDYNRWWHLKDETLGEELKGYIKMIEEDYLVYSGTTSQLHVSKLSNGSVNSIVNEILEQQGSWSIIYYNQKLKKLFIGRDVFGRQSLVFNFESMIFGCRTKPETSGKWIEIPFGQVTVFSLDSTDPVIYSYLDEYPENVLDGYFSGSDISRIVVNKKHGLLNVSRSTGGEIDSFNTKDLFQKVIDATKILLKNYHESHVAVCLSGGVDSTFVAHVVHSSVPENMQIDLINVAFGNSEKECEQAPDRKRARKALESFRTAYPTRQFRLILVNVDSQTLEVNRKESISDAAQPASSVLDDSLSCVLWFAVRAEGVDSENQQSVRSPATTCLLGSGADELLAGYARHRTRFEKEQIPENVAEECENELRRLGSRNGGRDARVAAQLGKTILSPLLEDTVVTWLNALPVDSKWDLSLPRGVGEKQLLRETVKMLGSPYDAPKQAMQFGSRMAKMSNAGDNSIKGSDKSPHLLKTDVN</sequence>
<dbReference type="OMA" id="WAVIYYR"/>
<dbReference type="PIR" id="T23793">
    <property type="entry name" value="T23793"/>
</dbReference>
<dbReference type="HOGENOM" id="CLU_012368_3_0_1"/>
<dbReference type="InterPro" id="IPR014729">
    <property type="entry name" value="Rossmann-like_a/b/a_fold"/>
</dbReference>
<dbReference type="STRING" id="6239.M18.3.1"/>
<dbReference type="GO" id="GO:0005737">
    <property type="term" value="C:cytoplasm"/>
    <property type="evidence" value="ECO:0007005"/>
    <property type="project" value="WormBase"/>
</dbReference>
<gene>
    <name evidence="6" type="ORF">CELE_M18.3</name>
    <name evidence="6 8" type="ORF">M18.3</name>
</gene>
<feature type="compositionally biased region" description="Basic and acidic residues" evidence="4">
    <location>
        <begin position="462"/>
        <end position="475"/>
    </location>
</feature>
<dbReference type="WormBase" id="M18.3">
    <property type="protein sequence ID" value="CE06195"/>
    <property type="gene ID" value="WBGene00010889"/>
</dbReference>
<keyword evidence="2" id="KW-0061">Asparagine biosynthesis</keyword>
<dbReference type="OrthoDB" id="10252281at2759"/>